<dbReference type="Proteomes" id="UP000540656">
    <property type="component" value="Unassembled WGS sequence"/>
</dbReference>
<dbReference type="CDD" id="cd02440">
    <property type="entry name" value="AdoMet_MTases"/>
    <property type="match status" value="1"/>
</dbReference>
<dbReference type="InterPro" id="IPR013216">
    <property type="entry name" value="Methyltransf_11"/>
</dbReference>
<dbReference type="AlphaFoldDB" id="A0A7Y9S0V8"/>
<proteinExistence type="predicted"/>
<protein>
    <submittedName>
        <fullName evidence="2">Ubiquinone/menaquinone biosynthesis C-methylase UbiE</fullName>
    </submittedName>
</protein>
<keyword evidence="2" id="KW-0489">Methyltransferase</keyword>
<dbReference type="GO" id="GO:0008757">
    <property type="term" value="F:S-adenosylmethionine-dependent methyltransferase activity"/>
    <property type="evidence" value="ECO:0007669"/>
    <property type="project" value="InterPro"/>
</dbReference>
<name>A0A7Y9S0V8_9ACTN</name>
<dbReference type="SUPFAM" id="SSF53335">
    <property type="entry name" value="S-adenosyl-L-methionine-dependent methyltransferases"/>
    <property type="match status" value="1"/>
</dbReference>
<evidence type="ECO:0000313" key="3">
    <source>
        <dbReference type="Proteomes" id="UP000540656"/>
    </source>
</evidence>
<evidence type="ECO:0000259" key="1">
    <source>
        <dbReference type="Pfam" id="PF08241"/>
    </source>
</evidence>
<keyword evidence="2" id="KW-0830">Ubiquinone</keyword>
<keyword evidence="2" id="KW-0808">Transferase</keyword>
<comment type="caution">
    <text evidence="2">The sequence shown here is derived from an EMBL/GenBank/DDBJ whole genome shotgun (WGS) entry which is preliminary data.</text>
</comment>
<keyword evidence="3" id="KW-1185">Reference proteome</keyword>
<dbReference type="GO" id="GO:0032259">
    <property type="term" value="P:methylation"/>
    <property type="evidence" value="ECO:0007669"/>
    <property type="project" value="UniProtKB-KW"/>
</dbReference>
<gene>
    <name evidence="2" type="ORF">BJ980_001832</name>
</gene>
<organism evidence="2 3">
    <name type="scientific">Nocardioides daedukensis</name>
    <dbReference type="NCBI Taxonomy" id="634462"/>
    <lineage>
        <taxon>Bacteria</taxon>
        <taxon>Bacillati</taxon>
        <taxon>Actinomycetota</taxon>
        <taxon>Actinomycetes</taxon>
        <taxon>Propionibacteriales</taxon>
        <taxon>Nocardioidaceae</taxon>
        <taxon>Nocardioides</taxon>
    </lineage>
</organism>
<feature type="domain" description="Methyltransferase type 11" evidence="1">
    <location>
        <begin position="48"/>
        <end position="144"/>
    </location>
</feature>
<dbReference type="EMBL" id="JACCAA010000001">
    <property type="protein sequence ID" value="NYG58909.1"/>
    <property type="molecule type" value="Genomic_DNA"/>
</dbReference>
<evidence type="ECO:0000313" key="2">
    <source>
        <dbReference type="EMBL" id="NYG58909.1"/>
    </source>
</evidence>
<sequence length="233" mass="26452">MVSRGAVPSPNIWKHPATYEIENHAVDRGRLIESTMRSIANWADRDLLDLGCGTGFHLPRWASAPGGARTVTGVEPHPDLVRLATRRTRSLPQVRVLQGAAQDLPLPDGSIDVVQVRWAYFFGPGCEPGLTELDRVVRRGGTAFVIDNDPRRSTFGGWFRDGYPNIDPDAVERFWTQRGWQRRQLDIAWEFDQRSDFESVVRIEFPAPTAERIIAMHEGTSVDYAVNLWFRHF</sequence>
<dbReference type="Pfam" id="PF08241">
    <property type="entry name" value="Methyltransf_11"/>
    <property type="match status" value="1"/>
</dbReference>
<dbReference type="Gene3D" id="3.40.50.150">
    <property type="entry name" value="Vaccinia Virus protein VP39"/>
    <property type="match status" value="1"/>
</dbReference>
<dbReference type="InterPro" id="IPR050508">
    <property type="entry name" value="Methyltransf_Superfamily"/>
</dbReference>
<accession>A0A7Y9S0V8</accession>
<dbReference type="PANTHER" id="PTHR42912">
    <property type="entry name" value="METHYLTRANSFERASE"/>
    <property type="match status" value="1"/>
</dbReference>
<dbReference type="InterPro" id="IPR029063">
    <property type="entry name" value="SAM-dependent_MTases_sf"/>
</dbReference>
<reference evidence="2 3" key="1">
    <citation type="submission" date="2020-07" db="EMBL/GenBank/DDBJ databases">
        <title>Sequencing the genomes of 1000 actinobacteria strains.</title>
        <authorList>
            <person name="Klenk H.-P."/>
        </authorList>
    </citation>
    <scope>NUCLEOTIDE SEQUENCE [LARGE SCALE GENOMIC DNA]</scope>
    <source>
        <strain evidence="2 3">DSM 23819</strain>
    </source>
</reference>
<dbReference type="RefSeq" id="WP_179502021.1">
    <property type="nucleotide sequence ID" value="NZ_JACCAA010000001.1"/>
</dbReference>